<name>A0A1M7SQP7_9BACT</name>
<evidence type="ECO:0000313" key="3">
    <source>
        <dbReference type="Proteomes" id="UP000186469"/>
    </source>
</evidence>
<gene>
    <name evidence="2" type="ORF">SAMN02745728_01160</name>
</gene>
<dbReference type="AlphaFoldDB" id="A0A1M7SQP7"/>
<accession>A0A1M7SQP7</accession>
<feature type="region of interest" description="Disordered" evidence="1">
    <location>
        <begin position="70"/>
        <end position="94"/>
    </location>
</feature>
<dbReference type="Proteomes" id="UP000186469">
    <property type="component" value="Unassembled WGS sequence"/>
</dbReference>
<dbReference type="RefSeq" id="WP_072696845.1">
    <property type="nucleotide sequence ID" value="NZ_FRDI01000004.1"/>
</dbReference>
<sequence length="129" mass="14668">MLNHINNTSNFDDYNTQQSAAQLLSKALLGSLNTPQNQNQSSINNPYGVGDQVSISPEARRLIEEIIASHQQDKAQQLNTQDDTRDETQTTPQEQINHYNIFKNKTAQHEVRQSQLLAMTNVETTFRIQ</sequence>
<feature type="compositionally biased region" description="Low complexity" evidence="1">
    <location>
        <begin position="32"/>
        <end position="46"/>
    </location>
</feature>
<keyword evidence="3" id="KW-1185">Reference proteome</keyword>
<evidence type="ECO:0000256" key="1">
    <source>
        <dbReference type="SAM" id="MobiDB-lite"/>
    </source>
</evidence>
<feature type="region of interest" description="Disordered" evidence="1">
    <location>
        <begin position="32"/>
        <end position="52"/>
    </location>
</feature>
<evidence type="ECO:0000313" key="2">
    <source>
        <dbReference type="EMBL" id="SHN60805.1"/>
    </source>
</evidence>
<protein>
    <submittedName>
        <fullName evidence="2">Uncharacterized protein</fullName>
    </submittedName>
</protein>
<proteinExistence type="predicted"/>
<reference evidence="2 3" key="1">
    <citation type="submission" date="2016-12" db="EMBL/GenBank/DDBJ databases">
        <authorList>
            <person name="Song W.-J."/>
            <person name="Kurnit D.M."/>
        </authorList>
    </citation>
    <scope>NUCLEOTIDE SEQUENCE [LARGE SCALE GENOMIC DNA]</scope>
    <source>
        <strain evidence="2 3">DSM 11393</strain>
    </source>
</reference>
<dbReference type="EMBL" id="FRDI01000004">
    <property type="protein sequence ID" value="SHN60805.1"/>
    <property type="molecule type" value="Genomic_DNA"/>
</dbReference>
<organism evidence="2 3">
    <name type="scientific">Desulfovibrio litoralis DSM 11393</name>
    <dbReference type="NCBI Taxonomy" id="1121455"/>
    <lineage>
        <taxon>Bacteria</taxon>
        <taxon>Pseudomonadati</taxon>
        <taxon>Thermodesulfobacteriota</taxon>
        <taxon>Desulfovibrionia</taxon>
        <taxon>Desulfovibrionales</taxon>
        <taxon>Desulfovibrionaceae</taxon>
        <taxon>Desulfovibrio</taxon>
    </lineage>
</organism>